<evidence type="ECO:0000313" key="10">
    <source>
        <dbReference type="EMBL" id="KAG5857249.1"/>
    </source>
</evidence>
<keyword evidence="6 8" id="KW-0472">Membrane</keyword>
<dbReference type="PANTHER" id="PTHR11337:SF8">
    <property type="entry name" value="VISGUN, ISOFORM E"/>
    <property type="match status" value="1"/>
</dbReference>
<evidence type="ECO:0008006" key="12">
    <source>
        <dbReference type="Google" id="ProtNLM"/>
    </source>
</evidence>
<dbReference type="Pfam" id="PF05283">
    <property type="entry name" value="MGC-24"/>
    <property type="match status" value="1"/>
</dbReference>
<evidence type="ECO:0000256" key="9">
    <source>
        <dbReference type="SAM" id="SignalP"/>
    </source>
</evidence>
<accession>A0A9D3S6C4</accession>
<evidence type="ECO:0000256" key="6">
    <source>
        <dbReference type="ARBA" id="ARBA00023136"/>
    </source>
</evidence>
<keyword evidence="7" id="KW-0325">Glycoprotein</keyword>
<evidence type="ECO:0000256" key="4">
    <source>
        <dbReference type="ARBA" id="ARBA00022729"/>
    </source>
</evidence>
<proteinExistence type="inferred from homology"/>
<evidence type="ECO:0000256" key="7">
    <source>
        <dbReference type="ARBA" id="ARBA00023180"/>
    </source>
</evidence>
<dbReference type="Proteomes" id="UP001044222">
    <property type="component" value="Unassembled WGS sequence"/>
</dbReference>
<evidence type="ECO:0000256" key="3">
    <source>
        <dbReference type="ARBA" id="ARBA00022692"/>
    </source>
</evidence>
<comment type="subcellular location">
    <subcellularLocation>
        <location evidence="1">Membrane</location>
        <topology evidence="1">Single-pass type I membrane protein</topology>
    </subcellularLocation>
</comment>
<dbReference type="EMBL" id="JAFIRN010000001">
    <property type="protein sequence ID" value="KAG5857249.1"/>
    <property type="molecule type" value="Genomic_DNA"/>
</dbReference>
<evidence type="ECO:0000313" key="11">
    <source>
        <dbReference type="Proteomes" id="UP001044222"/>
    </source>
</evidence>
<dbReference type="OrthoDB" id="6160056at2759"/>
<keyword evidence="3 8" id="KW-0812">Transmembrane</keyword>
<protein>
    <recommendedName>
        <fullName evidence="12">Sialomucin core protein 24</fullName>
    </recommendedName>
</protein>
<dbReference type="PANTHER" id="PTHR11337">
    <property type="entry name" value="MUCIN/PORIMIN"/>
    <property type="match status" value="1"/>
</dbReference>
<reference evidence="10" key="1">
    <citation type="submission" date="2021-01" db="EMBL/GenBank/DDBJ databases">
        <title>A chromosome-scale assembly of European eel, Anguilla anguilla.</title>
        <authorList>
            <person name="Henkel C."/>
            <person name="Jong-Raadsen S.A."/>
            <person name="Dufour S."/>
            <person name="Weltzien F.-A."/>
            <person name="Palstra A.P."/>
            <person name="Pelster B."/>
            <person name="Spaink H.P."/>
            <person name="Van Den Thillart G.E."/>
            <person name="Jansen H."/>
            <person name="Zahm M."/>
            <person name="Klopp C."/>
            <person name="Cedric C."/>
            <person name="Louis A."/>
            <person name="Berthelot C."/>
            <person name="Parey E."/>
            <person name="Roest Crollius H."/>
            <person name="Montfort J."/>
            <person name="Robinson-Rechavi M."/>
            <person name="Bucao C."/>
            <person name="Bouchez O."/>
            <person name="Gislard M."/>
            <person name="Lluch J."/>
            <person name="Milhes M."/>
            <person name="Lampietro C."/>
            <person name="Lopez Roques C."/>
            <person name="Donnadieu C."/>
            <person name="Braasch I."/>
            <person name="Desvignes T."/>
            <person name="Postlethwait J."/>
            <person name="Bobe J."/>
            <person name="Guiguen Y."/>
            <person name="Dirks R."/>
        </authorList>
    </citation>
    <scope>NUCLEOTIDE SEQUENCE</scope>
    <source>
        <strain evidence="10">Tag_6206</strain>
        <tissue evidence="10">Liver</tissue>
    </source>
</reference>
<name>A0A9D3S6C4_ANGAN</name>
<feature type="chain" id="PRO_5039368519" description="Sialomucin core protein 24" evidence="9">
    <location>
        <begin position="32"/>
        <end position="161"/>
    </location>
</feature>
<keyword evidence="4 9" id="KW-0732">Signal</keyword>
<dbReference type="InterPro" id="IPR007947">
    <property type="entry name" value="CD164_MGC24"/>
</dbReference>
<gene>
    <name evidence="10" type="ORF">ANANG_G00017400</name>
</gene>
<keyword evidence="11" id="KW-1185">Reference proteome</keyword>
<feature type="transmembrane region" description="Helical" evidence="8">
    <location>
        <begin position="127"/>
        <end position="148"/>
    </location>
</feature>
<comment type="similarity">
    <text evidence="2">Belongs to the CD164 family.</text>
</comment>
<evidence type="ECO:0000256" key="1">
    <source>
        <dbReference type="ARBA" id="ARBA00004479"/>
    </source>
</evidence>
<comment type="caution">
    <text evidence="10">The sequence shown here is derived from an EMBL/GenBank/DDBJ whole genome shotgun (WGS) entry which is preliminary data.</text>
</comment>
<sequence length="161" mass="17601">MKTEQNRETMFWRLMLVTAVALELGSIVVSAAVQCPAHAKCMDCINDRNCMWVKCANASGTSVKFCVNTTDSRAVGCIDVDTCAAPANISTTTENPVTTTNTTETSANVTVTTLTPTPTKRTYTFDAASFIGGIVLVLVLQILIFFIYKFFKFRDINYGTL</sequence>
<feature type="signal peptide" evidence="9">
    <location>
        <begin position="1"/>
        <end position="31"/>
    </location>
</feature>
<dbReference type="OMA" id="GCHWANC"/>
<dbReference type="GO" id="GO:0016020">
    <property type="term" value="C:membrane"/>
    <property type="evidence" value="ECO:0007669"/>
    <property type="project" value="UniProtKB-SubCell"/>
</dbReference>
<evidence type="ECO:0000256" key="8">
    <source>
        <dbReference type="SAM" id="Phobius"/>
    </source>
</evidence>
<dbReference type="GO" id="GO:0031410">
    <property type="term" value="C:cytoplasmic vesicle"/>
    <property type="evidence" value="ECO:0007669"/>
    <property type="project" value="TreeGrafter"/>
</dbReference>
<organism evidence="10 11">
    <name type="scientific">Anguilla anguilla</name>
    <name type="common">European freshwater eel</name>
    <name type="synonym">Muraena anguilla</name>
    <dbReference type="NCBI Taxonomy" id="7936"/>
    <lineage>
        <taxon>Eukaryota</taxon>
        <taxon>Metazoa</taxon>
        <taxon>Chordata</taxon>
        <taxon>Craniata</taxon>
        <taxon>Vertebrata</taxon>
        <taxon>Euteleostomi</taxon>
        <taxon>Actinopterygii</taxon>
        <taxon>Neopterygii</taxon>
        <taxon>Teleostei</taxon>
        <taxon>Anguilliformes</taxon>
        <taxon>Anguillidae</taxon>
        <taxon>Anguilla</taxon>
    </lineage>
</organism>
<evidence type="ECO:0000256" key="2">
    <source>
        <dbReference type="ARBA" id="ARBA00005341"/>
    </source>
</evidence>
<keyword evidence="5 8" id="KW-1133">Transmembrane helix</keyword>
<dbReference type="AlphaFoldDB" id="A0A9D3S6C4"/>
<evidence type="ECO:0000256" key="5">
    <source>
        <dbReference type="ARBA" id="ARBA00022989"/>
    </source>
</evidence>